<comment type="caution">
    <text evidence="4">The sequence shown here is derived from an EMBL/GenBank/DDBJ whole genome shotgun (WGS) entry which is preliminary data.</text>
</comment>
<name>A0A9D0ZD97_9FIRM</name>
<comment type="similarity">
    <text evidence="1">Belongs to the short-chain dehydrogenases/reductases (SDR) family.</text>
</comment>
<dbReference type="SUPFAM" id="SSF51735">
    <property type="entry name" value="NAD(P)-binding Rossmann-fold domains"/>
    <property type="match status" value="1"/>
</dbReference>
<evidence type="ECO:0000256" key="3">
    <source>
        <dbReference type="ARBA" id="ARBA00023002"/>
    </source>
</evidence>
<evidence type="ECO:0000313" key="5">
    <source>
        <dbReference type="Proteomes" id="UP000824262"/>
    </source>
</evidence>
<dbReference type="PRINTS" id="PR00081">
    <property type="entry name" value="GDHRDH"/>
</dbReference>
<evidence type="ECO:0000313" key="4">
    <source>
        <dbReference type="EMBL" id="HIQ78161.1"/>
    </source>
</evidence>
<dbReference type="InterPro" id="IPR036291">
    <property type="entry name" value="NAD(P)-bd_dom_sf"/>
</dbReference>
<gene>
    <name evidence="4" type="ORF">IAB77_02755</name>
</gene>
<dbReference type="PANTHER" id="PTHR43391">
    <property type="entry name" value="RETINOL DEHYDROGENASE-RELATED"/>
    <property type="match status" value="1"/>
</dbReference>
<sequence>MKIAVITGASSGMGLEFAKAIDREERLDELWLIARREDRLRELAKTLRSRCRILALDLSKPESFEEYSAALESEKPLVSTLCNVAGFGRFALFEETPMEANLGMVDVNIKALTAMTQLTLPYMKRGSRVINLDSLSAFQPVPYECVYGATKAYVLSFSRALNVELEPRGIRVMAVSPGWVKTEFFDHAVSDNGAVTYYDKVWEPEQVVERAMRDYKKGKDVSVLGSGVRRQVFLVKHLPHKLVMRVWMKQQGHANRPPVD</sequence>
<dbReference type="CDD" id="cd05233">
    <property type="entry name" value="SDR_c"/>
    <property type="match status" value="1"/>
</dbReference>
<dbReference type="Gene3D" id="3.40.50.720">
    <property type="entry name" value="NAD(P)-binding Rossmann-like Domain"/>
    <property type="match status" value="1"/>
</dbReference>
<dbReference type="Pfam" id="PF00106">
    <property type="entry name" value="adh_short"/>
    <property type="match status" value="1"/>
</dbReference>
<dbReference type="InterPro" id="IPR002347">
    <property type="entry name" value="SDR_fam"/>
</dbReference>
<reference evidence="4" key="1">
    <citation type="submission" date="2020-10" db="EMBL/GenBank/DDBJ databases">
        <authorList>
            <person name="Gilroy R."/>
        </authorList>
    </citation>
    <scope>NUCLEOTIDE SEQUENCE</scope>
    <source>
        <strain evidence="4">ChiBcolR7-354</strain>
    </source>
</reference>
<accession>A0A9D0ZD97</accession>
<evidence type="ECO:0000256" key="2">
    <source>
        <dbReference type="ARBA" id="ARBA00022857"/>
    </source>
</evidence>
<dbReference type="Proteomes" id="UP000824262">
    <property type="component" value="Unassembled WGS sequence"/>
</dbReference>
<keyword evidence="3" id="KW-0560">Oxidoreductase</keyword>
<reference evidence="4" key="2">
    <citation type="journal article" date="2021" name="PeerJ">
        <title>Extensive microbial diversity within the chicken gut microbiome revealed by metagenomics and culture.</title>
        <authorList>
            <person name="Gilroy R."/>
            <person name="Ravi A."/>
            <person name="Getino M."/>
            <person name="Pursley I."/>
            <person name="Horton D.L."/>
            <person name="Alikhan N.F."/>
            <person name="Baker D."/>
            <person name="Gharbi K."/>
            <person name="Hall N."/>
            <person name="Watson M."/>
            <person name="Adriaenssens E.M."/>
            <person name="Foster-Nyarko E."/>
            <person name="Jarju S."/>
            <person name="Secka A."/>
            <person name="Antonio M."/>
            <person name="Oren A."/>
            <person name="Chaudhuri R.R."/>
            <person name="La Ragione R."/>
            <person name="Hildebrand F."/>
            <person name="Pallen M.J."/>
        </authorList>
    </citation>
    <scope>NUCLEOTIDE SEQUENCE</scope>
    <source>
        <strain evidence="4">ChiBcolR7-354</strain>
    </source>
</reference>
<dbReference type="PANTHER" id="PTHR43391:SF14">
    <property type="entry name" value="DEHYDROGENASE_REDUCTASE SDR FAMILY PROTEIN 7-LIKE"/>
    <property type="match status" value="1"/>
</dbReference>
<protein>
    <submittedName>
        <fullName evidence="4">SDR family NAD(P)-dependent oxidoreductase</fullName>
    </submittedName>
</protein>
<evidence type="ECO:0000256" key="1">
    <source>
        <dbReference type="ARBA" id="ARBA00006484"/>
    </source>
</evidence>
<dbReference type="EMBL" id="DVGA01000033">
    <property type="protein sequence ID" value="HIQ78161.1"/>
    <property type="molecule type" value="Genomic_DNA"/>
</dbReference>
<dbReference type="AlphaFoldDB" id="A0A9D0ZD97"/>
<dbReference type="GO" id="GO:0005829">
    <property type="term" value="C:cytosol"/>
    <property type="evidence" value="ECO:0007669"/>
    <property type="project" value="TreeGrafter"/>
</dbReference>
<dbReference type="GO" id="GO:0016491">
    <property type="term" value="F:oxidoreductase activity"/>
    <property type="evidence" value="ECO:0007669"/>
    <property type="project" value="UniProtKB-KW"/>
</dbReference>
<proteinExistence type="inferred from homology"/>
<organism evidence="4 5">
    <name type="scientific">Candidatus Scatomorpha intestinavium</name>
    <dbReference type="NCBI Taxonomy" id="2840922"/>
    <lineage>
        <taxon>Bacteria</taxon>
        <taxon>Bacillati</taxon>
        <taxon>Bacillota</taxon>
        <taxon>Clostridia</taxon>
        <taxon>Eubacteriales</taxon>
        <taxon>Candidatus Scatomorpha</taxon>
    </lineage>
</organism>
<keyword evidence="2" id="KW-0521">NADP</keyword>